<evidence type="ECO:0000313" key="14">
    <source>
        <dbReference type="Proteomes" id="UP001178507"/>
    </source>
</evidence>
<dbReference type="GO" id="GO:0000287">
    <property type="term" value="F:magnesium ion binding"/>
    <property type="evidence" value="ECO:0007669"/>
    <property type="project" value="UniProtKB-UniRule"/>
</dbReference>
<dbReference type="GO" id="GO:0005524">
    <property type="term" value="F:ATP binding"/>
    <property type="evidence" value="ECO:0007669"/>
    <property type="project" value="UniProtKB-UniRule"/>
</dbReference>
<feature type="domain" description="ATP-grasp" evidence="11">
    <location>
        <begin position="578"/>
        <end position="803"/>
    </location>
</feature>
<dbReference type="Gene3D" id="3.40.50.261">
    <property type="entry name" value="Succinyl-CoA synthetase domains"/>
    <property type="match status" value="1"/>
</dbReference>
<evidence type="ECO:0000256" key="3">
    <source>
        <dbReference type="ARBA" id="ARBA00022598"/>
    </source>
</evidence>
<reference evidence="13" key="1">
    <citation type="submission" date="2023-08" db="EMBL/GenBank/DDBJ databases">
        <authorList>
            <person name="Chen Y."/>
            <person name="Shah S."/>
            <person name="Dougan E. K."/>
            <person name="Thang M."/>
            <person name="Chan C."/>
        </authorList>
    </citation>
    <scope>NUCLEOTIDE SEQUENCE</scope>
</reference>
<dbReference type="FunFam" id="3.40.50.261:FF:000001">
    <property type="entry name" value="Succinate--CoA ligase [ADP-forming] subunit beta"/>
    <property type="match status" value="1"/>
</dbReference>
<evidence type="ECO:0000256" key="6">
    <source>
        <dbReference type="ARBA" id="ARBA00022842"/>
    </source>
</evidence>
<keyword evidence="3 7" id="KW-0436">Ligase</keyword>
<feature type="binding site" evidence="7">
    <location>
        <begin position="622"/>
        <end position="624"/>
    </location>
    <ligand>
        <name>ATP</name>
        <dbReference type="ChEBI" id="CHEBI:30616"/>
    </ligand>
</feature>
<dbReference type="InterPro" id="IPR013083">
    <property type="entry name" value="Znf_RING/FYVE/PHD"/>
</dbReference>
<keyword evidence="5 7" id="KW-0547">Nucleotide-binding</keyword>
<dbReference type="InterPro" id="IPR011761">
    <property type="entry name" value="ATP-grasp"/>
</dbReference>
<dbReference type="Gene3D" id="3.30.470.20">
    <property type="entry name" value="ATP-grasp fold, B domain"/>
    <property type="match status" value="1"/>
</dbReference>
<dbReference type="FunFam" id="3.30.470.20:FF:000002">
    <property type="entry name" value="Succinate--CoA ligase [ADP-forming] subunit beta"/>
    <property type="match status" value="1"/>
</dbReference>
<dbReference type="InterPro" id="IPR017866">
    <property type="entry name" value="Succ-CoA_synthase_bsu_CS"/>
</dbReference>
<sequence length="1605" mass="175828">MGSAASASPAPSARVVLQSMQARVSQLEAEKVVSEGSLGRLKECLEEALKVCPRGDTGSRASAAIQELSRQCVAIAEEAGLFSVAVAELLCEGLAAAAVADVLEPLGPVLDSFAVQIMASLWRLDENVQPEWSLERFGRPGKLCFADSTQPFQRHALDLRLHQGLQGVCAWVLALLVRAMESGAVAGTGSAAHLWDFVNCDALCAVIFGKSALCFQQGCRETACVRIPHDLPKLRRAVLVALLGLHSPTIAFHADADAEDVSMARRNEELLAHCALLAAVAQENGLLDTILAFDWAESRDLVPLLGSQLAAMAAASSACVPDLQEAVVEFLGRLRLRSGIIWDILSLQPCPTRSFLRDCARLAYYVPPSQELALHLAADAMSGPLDATMMGASCVLLANAGVSPAAAGLFVQHLSELPEDLREQVRGFICPASCAVGQARTEWLGFFGKAEDKRTAPPERAAGPTGLRELLTEVPPEFRCALDGRLLVDPVRAPSGRVYERSVLAAALERGDPRLHSGTPFALQDCKRDAGLRASIVEWVRKSHAASLTPALRGLNRRLVPAAAVQRRFLNLHEYQAQEIFQKFGVGVPKNLPAFSVSEAVEKANEMPGDEVVVKAQVLAGGRGLGYFKENNFQGGVHIVPKAKVAEIAEKMLNKTLITKQTGEEGKPNNTLLLAEKVSIKDEKYFAILMDRASGGPLMIGSKTGGTSIEDIAAADPTAIIRTPVDIISGINMADAEKMATEMGFSGAQAKEAATLMANLYKVFMECDCTMLEINPLASLSDGRVLVCDSKVNFDDNAAYRQKDIHAKRDTSQENPIEVEAKKYDLNYIKLDGNVACMVNGAGLAMSTMDLLSILGGSPANFLDVGGASTVETMTMAFKIIMGDPNVKSIFVNIFGGIARCDHIAEAVVAGVKAIGGNDAIKPLVIRLEGTNVEAGMEIIKNSGVDAFLTNDFTTGAKKAVELASASGFATRAAKVARHKRQKLQYRFAKVREYQRKEAPGDFPVQLRPHKLPEVRDLHDQQLDMEAVETEKEPKLGKAAPATPPRMVGTEDDTVKASALRQKRAMPNVKVPRFNPERDLGEEAGADLRASKARALARLKQKEFKFVPNPYSERPGPLGTDPEAEASYYARYFDGRPPHYDRKPLLPTADGAPEDFVDARRPLRRRQRISPKHFWIQPDYITPDPPSVAFMTTHELKFAMMNEAHVVRKWRSGQPKDQTPGLPGRAPGLPAGAAELWLAFGYRAAELSCGRSVRPLPGEPLPGSEGKVPRIRCSLHSTLRFLQAMASVQAGPHSALLHLTNRVLENLKELKPHQGFYILQAMSRLRLKHPKAGRVLQNLSLAWRVLPEKNFVRSCNAVAKLGLAQELWAKPLKLTLRSWLPRLAPKHLGNLKAISVMELCEDEAMLSYLECCENARNHFVYSRHLQMVELHVHLLYPKLWRTLGDNLLLFLQEVREAAQDSRDRVEDSDSDDEPSLVTGFNPRRFNSELHEDISRTLVALGVQHSNRLRAGPMVLDAHLGQMHVLEAAPRWQFYLRSVEPTALARRRQEMLRAMGFQVTLIPYHRWETLEGLDAKKSFLQEMLPKEARESDAHPFEAYPNKGPFM</sequence>
<dbReference type="Pfam" id="PF08373">
    <property type="entry name" value="RAP"/>
    <property type="match status" value="1"/>
</dbReference>
<dbReference type="Pfam" id="PF00549">
    <property type="entry name" value="Ligase_CoA"/>
    <property type="match status" value="1"/>
</dbReference>
<dbReference type="EMBL" id="CAUJNA010002124">
    <property type="protein sequence ID" value="CAJ1390736.1"/>
    <property type="molecule type" value="Genomic_DNA"/>
</dbReference>
<dbReference type="InterPro" id="IPR005809">
    <property type="entry name" value="Succ_CoA_ligase-like_bsu"/>
</dbReference>
<evidence type="ECO:0000256" key="4">
    <source>
        <dbReference type="ARBA" id="ARBA00022723"/>
    </source>
</evidence>
<keyword evidence="2 7" id="KW-0816">Tricarboxylic acid cycle</keyword>
<evidence type="ECO:0000256" key="2">
    <source>
        <dbReference type="ARBA" id="ARBA00022532"/>
    </source>
</evidence>
<dbReference type="PROSITE" id="PS01217">
    <property type="entry name" value="SUCCINYL_COA_LIG_3"/>
    <property type="match status" value="1"/>
</dbReference>
<dbReference type="Pfam" id="PF04564">
    <property type="entry name" value="U-box"/>
    <property type="match status" value="1"/>
</dbReference>
<feature type="domain" description="RAP" evidence="12">
    <location>
        <begin position="1523"/>
        <end position="1581"/>
    </location>
</feature>
<feature type="binding site" evidence="7">
    <location>
        <position position="775"/>
    </location>
    <ligand>
        <name>Mg(2+)</name>
        <dbReference type="ChEBI" id="CHEBI:18420"/>
    </ligand>
</feature>
<accession>A0AA36IMV6</accession>
<dbReference type="GO" id="GO:0006104">
    <property type="term" value="P:succinyl-CoA metabolic process"/>
    <property type="evidence" value="ECO:0007669"/>
    <property type="project" value="TreeGrafter"/>
</dbReference>
<feature type="binding site" evidence="7">
    <location>
        <position position="683"/>
    </location>
    <ligand>
        <name>ATP</name>
        <dbReference type="ChEBI" id="CHEBI:30616"/>
    </ligand>
</feature>
<dbReference type="GO" id="GO:0006099">
    <property type="term" value="P:tricarboxylic acid cycle"/>
    <property type="evidence" value="ECO:0007669"/>
    <property type="project" value="UniProtKB-UniRule"/>
</dbReference>
<dbReference type="GO" id="GO:0004842">
    <property type="term" value="F:ubiquitin-protein transferase activity"/>
    <property type="evidence" value="ECO:0007669"/>
    <property type="project" value="InterPro"/>
</dbReference>
<keyword evidence="4 7" id="KW-0479">Metal-binding</keyword>
<gene>
    <name evidence="13" type="ORF">EVOR1521_LOCUS16064</name>
</gene>
<dbReference type="HAMAP" id="MF_00558">
    <property type="entry name" value="Succ_CoA_beta"/>
    <property type="match status" value="1"/>
</dbReference>
<comment type="subcellular location">
    <subcellularLocation>
        <location evidence="7">Mitochondrion</location>
    </subcellularLocation>
</comment>
<evidence type="ECO:0000256" key="8">
    <source>
        <dbReference type="PROSITE-ProRule" id="PRU00409"/>
    </source>
</evidence>
<comment type="catalytic activity">
    <reaction evidence="7">
        <text>succinate + ATP + CoA = succinyl-CoA + ADP + phosphate</text>
        <dbReference type="Rhea" id="RHEA:17661"/>
        <dbReference type="ChEBI" id="CHEBI:30031"/>
        <dbReference type="ChEBI" id="CHEBI:30616"/>
        <dbReference type="ChEBI" id="CHEBI:43474"/>
        <dbReference type="ChEBI" id="CHEBI:57287"/>
        <dbReference type="ChEBI" id="CHEBI:57292"/>
        <dbReference type="ChEBI" id="CHEBI:456216"/>
        <dbReference type="EC" id="6.2.1.5"/>
    </reaction>
</comment>
<keyword evidence="7 8" id="KW-0067">ATP-binding</keyword>
<dbReference type="EC" id="6.2.1.5" evidence="7"/>
<dbReference type="PROSITE" id="PS51286">
    <property type="entry name" value="RAP"/>
    <property type="match status" value="1"/>
</dbReference>
<evidence type="ECO:0000256" key="10">
    <source>
        <dbReference type="SAM" id="MobiDB-lite"/>
    </source>
</evidence>
<evidence type="ECO:0000256" key="5">
    <source>
        <dbReference type="ARBA" id="ARBA00022741"/>
    </source>
</evidence>
<dbReference type="Gene3D" id="3.30.40.10">
    <property type="entry name" value="Zinc/RING finger domain, C3HC4 (zinc finger)"/>
    <property type="match status" value="1"/>
</dbReference>
<keyword evidence="14" id="KW-1185">Reference proteome</keyword>
<comment type="similarity">
    <text evidence="7 9">Belongs to the succinate/malate CoA ligase beta subunit family.</text>
</comment>
<keyword evidence="7" id="KW-0496">Mitochondrion</keyword>
<evidence type="ECO:0000256" key="1">
    <source>
        <dbReference type="ARBA" id="ARBA00005064"/>
    </source>
</evidence>
<evidence type="ECO:0000259" key="12">
    <source>
        <dbReference type="PROSITE" id="PS51286"/>
    </source>
</evidence>
<dbReference type="Gene3D" id="3.30.1490.20">
    <property type="entry name" value="ATP-grasp fold, A domain"/>
    <property type="match status" value="1"/>
</dbReference>
<name>A0AA36IMV6_9DINO</name>
<evidence type="ECO:0000256" key="7">
    <source>
        <dbReference type="HAMAP-Rule" id="MF_03219"/>
    </source>
</evidence>
<dbReference type="PANTHER" id="PTHR11815:SF10">
    <property type="entry name" value="SUCCINATE--COA LIGASE [GDP-FORMING] SUBUNIT BETA, MITOCHONDRIAL"/>
    <property type="match status" value="1"/>
</dbReference>
<dbReference type="Pfam" id="PF08442">
    <property type="entry name" value="ATP-grasp_2"/>
    <property type="match status" value="1"/>
</dbReference>
<dbReference type="GO" id="GO:0016567">
    <property type="term" value="P:protein ubiquitination"/>
    <property type="evidence" value="ECO:0007669"/>
    <property type="project" value="InterPro"/>
</dbReference>
<dbReference type="InterPro" id="IPR013815">
    <property type="entry name" value="ATP_grasp_subdomain_1"/>
</dbReference>
<dbReference type="GO" id="GO:0004775">
    <property type="term" value="F:succinate-CoA ligase (ADP-forming) activity"/>
    <property type="evidence" value="ECO:0007669"/>
    <property type="project" value="UniProtKB-UniRule"/>
</dbReference>
<dbReference type="PANTHER" id="PTHR11815">
    <property type="entry name" value="SUCCINYL-COA SYNTHETASE BETA CHAIN"/>
    <property type="match status" value="1"/>
</dbReference>
<dbReference type="NCBIfam" id="NF001913">
    <property type="entry name" value="PRK00696.1"/>
    <property type="match status" value="1"/>
</dbReference>
<comment type="caution">
    <text evidence="7">Lacks conserved residue(s) required for the propagation of feature annotation.</text>
</comment>
<dbReference type="SMART" id="SM00952">
    <property type="entry name" value="RAP"/>
    <property type="match status" value="1"/>
</dbReference>
<dbReference type="InterPro" id="IPR016102">
    <property type="entry name" value="Succinyl-CoA_synth-like"/>
</dbReference>
<dbReference type="PROSITE" id="PS50975">
    <property type="entry name" value="ATP_GRASP"/>
    <property type="match status" value="1"/>
</dbReference>
<comment type="function">
    <text evidence="7">Succinyl-CoA synthetase functions in the citric acid cycle (TCA), coupling the hydrolysis of succinyl-CoA to the synthesis of ATP and thus represents the only step of substrate-level phosphorylation in the TCA. The beta subunit provides nucleotide specificity of the enzyme and binds the substrate succinate, while the binding sites for coenzyme A and phosphate are found in the alpha subunit.</text>
</comment>
<comment type="cofactor">
    <cofactor evidence="7">
        <name>Mg(2+)</name>
        <dbReference type="ChEBI" id="CHEBI:18420"/>
    </cofactor>
    <text evidence="7">Binds 1 Mg(2+) ion per subunit.</text>
</comment>
<dbReference type="InterPro" id="IPR013650">
    <property type="entry name" value="ATP-grasp_succ-CoA_synth-type"/>
</dbReference>
<protein>
    <recommendedName>
        <fullName evidence="7">Succinate--CoA ligase [ADP-forming] subunit beta, mitochondrial</fullName>
        <ecNumber evidence="7">6.2.1.5</ecNumber>
    </recommendedName>
    <alternativeName>
        <fullName evidence="7">Succinyl-CoA synthetase beta chain</fullName>
        <shortName evidence="7">SCS-beta</shortName>
    </alternativeName>
</protein>
<comment type="subunit">
    <text evidence="7 9">Heterodimer of an alpha and a beta subunit.</text>
</comment>
<comment type="pathway">
    <text evidence="1 7">Carbohydrate metabolism; tricarboxylic acid cycle; succinate from succinyl-CoA (ligase route): step 1/1.</text>
</comment>
<feature type="binding site" evidence="7">
    <location>
        <position position="840"/>
    </location>
    <ligand>
        <name>substrate</name>
        <note>ligand shared with subunit alpha</note>
    </ligand>
</feature>
<dbReference type="InterPro" id="IPR013584">
    <property type="entry name" value="RAP"/>
</dbReference>
<dbReference type="SUPFAM" id="SSF57850">
    <property type="entry name" value="RING/U-box"/>
    <property type="match status" value="1"/>
</dbReference>
<dbReference type="GO" id="GO:0005739">
    <property type="term" value="C:mitochondrion"/>
    <property type="evidence" value="ECO:0007669"/>
    <property type="project" value="UniProtKB-SubCell"/>
</dbReference>
<keyword evidence="6 7" id="KW-0460">Magnesium</keyword>
<dbReference type="SUPFAM" id="SSF56059">
    <property type="entry name" value="Glutathione synthetase ATP-binding domain-like"/>
    <property type="match status" value="1"/>
</dbReference>
<evidence type="ECO:0000256" key="9">
    <source>
        <dbReference type="RuleBase" id="RU361258"/>
    </source>
</evidence>
<evidence type="ECO:0000259" key="11">
    <source>
        <dbReference type="PROSITE" id="PS50975"/>
    </source>
</evidence>
<feature type="region of interest" description="Disordered" evidence="10">
    <location>
        <begin position="1028"/>
        <end position="1051"/>
    </location>
</feature>
<dbReference type="SUPFAM" id="SSF52210">
    <property type="entry name" value="Succinyl-CoA synthetase domains"/>
    <property type="match status" value="1"/>
</dbReference>
<dbReference type="Proteomes" id="UP001178507">
    <property type="component" value="Unassembled WGS sequence"/>
</dbReference>
<comment type="caution">
    <text evidence="13">The sequence shown here is derived from an EMBL/GenBank/DDBJ whole genome shotgun (WGS) entry which is preliminary data.</text>
</comment>
<proteinExistence type="inferred from homology"/>
<organism evidence="13 14">
    <name type="scientific">Effrenium voratum</name>
    <dbReference type="NCBI Taxonomy" id="2562239"/>
    <lineage>
        <taxon>Eukaryota</taxon>
        <taxon>Sar</taxon>
        <taxon>Alveolata</taxon>
        <taxon>Dinophyceae</taxon>
        <taxon>Suessiales</taxon>
        <taxon>Symbiodiniaceae</taxon>
        <taxon>Effrenium</taxon>
    </lineage>
</organism>
<dbReference type="NCBIfam" id="TIGR01016">
    <property type="entry name" value="sucCoAbeta"/>
    <property type="match status" value="1"/>
</dbReference>
<dbReference type="InterPro" id="IPR005811">
    <property type="entry name" value="SUCC_ACL_C"/>
</dbReference>
<evidence type="ECO:0000313" key="13">
    <source>
        <dbReference type="EMBL" id="CAJ1390736.1"/>
    </source>
</evidence>
<feature type="binding site" evidence="7">
    <location>
        <position position="789"/>
    </location>
    <ligand>
        <name>Mg(2+)</name>
        <dbReference type="ChEBI" id="CHEBI:18420"/>
    </ligand>
</feature>
<feature type="binding site" evidence="7">
    <location>
        <position position="615"/>
    </location>
    <ligand>
        <name>ATP</name>
        <dbReference type="ChEBI" id="CHEBI:30616"/>
    </ligand>
</feature>
<dbReference type="GO" id="GO:0042709">
    <property type="term" value="C:succinate-CoA ligase complex"/>
    <property type="evidence" value="ECO:0007669"/>
    <property type="project" value="TreeGrafter"/>
</dbReference>
<dbReference type="InterPro" id="IPR003613">
    <property type="entry name" value="Ubox_domain"/>
</dbReference>